<feature type="compositionally biased region" description="Basic and acidic residues" evidence="1">
    <location>
        <begin position="129"/>
        <end position="138"/>
    </location>
</feature>
<comment type="caution">
    <text evidence="2">The sequence shown here is derived from an EMBL/GenBank/DDBJ whole genome shotgun (WGS) entry which is preliminary data.</text>
</comment>
<feature type="region of interest" description="Disordered" evidence="1">
    <location>
        <begin position="76"/>
        <end position="174"/>
    </location>
</feature>
<organism evidence="2 3">
    <name type="scientific">Dioscorea zingiberensis</name>
    <dbReference type="NCBI Taxonomy" id="325984"/>
    <lineage>
        <taxon>Eukaryota</taxon>
        <taxon>Viridiplantae</taxon>
        <taxon>Streptophyta</taxon>
        <taxon>Embryophyta</taxon>
        <taxon>Tracheophyta</taxon>
        <taxon>Spermatophyta</taxon>
        <taxon>Magnoliopsida</taxon>
        <taxon>Liliopsida</taxon>
        <taxon>Dioscoreales</taxon>
        <taxon>Dioscoreaceae</taxon>
        <taxon>Dioscorea</taxon>
    </lineage>
</organism>
<dbReference type="Proteomes" id="UP001085076">
    <property type="component" value="Miscellaneous, Linkage group lg01"/>
</dbReference>
<dbReference type="AlphaFoldDB" id="A0A9D5HU50"/>
<evidence type="ECO:0000313" key="3">
    <source>
        <dbReference type="Proteomes" id="UP001085076"/>
    </source>
</evidence>
<reference evidence="2" key="2">
    <citation type="journal article" date="2022" name="Hortic Res">
        <title>The genome of Dioscorea zingiberensis sheds light on the biosynthesis, origin and evolution of the medicinally important diosgenin saponins.</title>
        <authorList>
            <person name="Li Y."/>
            <person name="Tan C."/>
            <person name="Li Z."/>
            <person name="Guo J."/>
            <person name="Li S."/>
            <person name="Chen X."/>
            <person name="Wang C."/>
            <person name="Dai X."/>
            <person name="Yang H."/>
            <person name="Song W."/>
            <person name="Hou L."/>
            <person name="Xu J."/>
            <person name="Tong Z."/>
            <person name="Xu A."/>
            <person name="Yuan X."/>
            <person name="Wang W."/>
            <person name="Yang Q."/>
            <person name="Chen L."/>
            <person name="Sun Z."/>
            <person name="Wang K."/>
            <person name="Pan B."/>
            <person name="Chen J."/>
            <person name="Bao Y."/>
            <person name="Liu F."/>
            <person name="Qi X."/>
            <person name="Gang D.R."/>
            <person name="Wen J."/>
            <person name="Li J."/>
        </authorList>
    </citation>
    <scope>NUCLEOTIDE SEQUENCE</scope>
    <source>
        <strain evidence="2">Dzin_1.0</strain>
    </source>
</reference>
<feature type="compositionally biased region" description="Basic residues" evidence="1">
    <location>
        <begin position="37"/>
        <end position="46"/>
    </location>
</feature>
<sequence>MRASWRDRYFLPRHREAQSHENQVLTTEEELKTWKIAGHRRGRGRGRGPPSNVRGGARIETKDYRHVAVNVEHQHGPELRGKTSRGGRGGFGSTIGYQSRDSHNLPSVQLENKGWPPLDGAGRQGARKKGGEWKEDGPGHSSSREIVPYQHDAGTGSSRRLQEPSLQNRAGEEQVQVNPAPGLISSMDRGKGLDIRDNDPQNCPIPVLTAQIQSGWRIILALKPRSQQRRSIDA</sequence>
<keyword evidence="3" id="KW-1185">Reference proteome</keyword>
<dbReference type="EMBL" id="JAGGNH010000001">
    <property type="protein sequence ID" value="KAJ0988202.1"/>
    <property type="molecule type" value="Genomic_DNA"/>
</dbReference>
<feature type="compositionally biased region" description="Gly residues" evidence="1">
    <location>
        <begin position="84"/>
        <end position="93"/>
    </location>
</feature>
<feature type="region of interest" description="Disordered" evidence="1">
    <location>
        <begin position="35"/>
        <end position="57"/>
    </location>
</feature>
<gene>
    <name evidence="2" type="ORF">J5N97_006558</name>
</gene>
<evidence type="ECO:0000313" key="2">
    <source>
        <dbReference type="EMBL" id="KAJ0988202.1"/>
    </source>
</evidence>
<evidence type="ECO:0000256" key="1">
    <source>
        <dbReference type="SAM" id="MobiDB-lite"/>
    </source>
</evidence>
<proteinExistence type="predicted"/>
<accession>A0A9D5HU50</accession>
<protein>
    <submittedName>
        <fullName evidence="2">Uncharacterized protein</fullName>
    </submittedName>
</protein>
<feature type="compositionally biased region" description="Polar residues" evidence="1">
    <location>
        <begin position="155"/>
        <end position="168"/>
    </location>
</feature>
<name>A0A9D5HU50_9LILI</name>
<reference evidence="2" key="1">
    <citation type="submission" date="2021-03" db="EMBL/GenBank/DDBJ databases">
        <authorList>
            <person name="Li Z."/>
            <person name="Yang C."/>
        </authorList>
    </citation>
    <scope>NUCLEOTIDE SEQUENCE</scope>
    <source>
        <strain evidence="2">Dzin_1.0</strain>
        <tissue evidence="2">Leaf</tissue>
    </source>
</reference>